<accession>A0AAV3QNH0</accession>
<proteinExistence type="predicted"/>
<name>A0AAV3QNH0_LITER</name>
<evidence type="ECO:0000313" key="1">
    <source>
        <dbReference type="EMBL" id="GAA0164118.1"/>
    </source>
</evidence>
<dbReference type="AlphaFoldDB" id="A0AAV3QNH0"/>
<keyword evidence="2" id="KW-1185">Reference proteome</keyword>
<dbReference type="Proteomes" id="UP001454036">
    <property type="component" value="Unassembled WGS sequence"/>
</dbReference>
<dbReference type="EMBL" id="BAABME010004957">
    <property type="protein sequence ID" value="GAA0164118.1"/>
    <property type="molecule type" value="Genomic_DNA"/>
</dbReference>
<reference evidence="1 2" key="1">
    <citation type="submission" date="2024-01" db="EMBL/GenBank/DDBJ databases">
        <title>The complete chloroplast genome sequence of Lithospermum erythrorhizon: insights into the phylogenetic relationship among Boraginaceae species and the maternal lineages of purple gromwells.</title>
        <authorList>
            <person name="Okada T."/>
            <person name="Watanabe K."/>
        </authorList>
    </citation>
    <scope>NUCLEOTIDE SEQUENCE [LARGE SCALE GENOMIC DNA]</scope>
</reference>
<comment type="caution">
    <text evidence="1">The sequence shown here is derived from an EMBL/GenBank/DDBJ whole genome shotgun (WGS) entry which is preliminary data.</text>
</comment>
<protein>
    <submittedName>
        <fullName evidence="1">Uncharacterized protein</fullName>
    </submittedName>
</protein>
<sequence>MSVVDYFGKIQPLWDEFATYDRLPACRCGFCLCDLGEQFQQKQDNDRLHEFLCGINKEKFGAIWSSFLSQDPPPTLDRAYHAML</sequence>
<organism evidence="1 2">
    <name type="scientific">Lithospermum erythrorhizon</name>
    <name type="common">Purple gromwell</name>
    <name type="synonym">Lithospermum officinale var. erythrorhizon</name>
    <dbReference type="NCBI Taxonomy" id="34254"/>
    <lineage>
        <taxon>Eukaryota</taxon>
        <taxon>Viridiplantae</taxon>
        <taxon>Streptophyta</taxon>
        <taxon>Embryophyta</taxon>
        <taxon>Tracheophyta</taxon>
        <taxon>Spermatophyta</taxon>
        <taxon>Magnoliopsida</taxon>
        <taxon>eudicotyledons</taxon>
        <taxon>Gunneridae</taxon>
        <taxon>Pentapetalae</taxon>
        <taxon>asterids</taxon>
        <taxon>lamiids</taxon>
        <taxon>Boraginales</taxon>
        <taxon>Boraginaceae</taxon>
        <taxon>Boraginoideae</taxon>
        <taxon>Lithospermeae</taxon>
        <taxon>Lithospermum</taxon>
    </lineage>
</organism>
<evidence type="ECO:0000313" key="2">
    <source>
        <dbReference type="Proteomes" id="UP001454036"/>
    </source>
</evidence>
<dbReference type="PANTHER" id="PTHR34222:SF94">
    <property type="entry name" value="CCHC-TYPE DOMAIN-CONTAINING PROTEIN"/>
    <property type="match status" value="1"/>
</dbReference>
<gene>
    <name evidence="1" type="ORF">LIER_19829</name>
</gene>
<dbReference type="PANTHER" id="PTHR34222">
    <property type="entry name" value="GAG_PRE-INTEGRS DOMAIN-CONTAINING PROTEIN"/>
    <property type="match status" value="1"/>
</dbReference>